<gene>
    <name evidence="4" type="ORF">TWF102_006890</name>
</gene>
<feature type="region of interest" description="Disordered" evidence="2">
    <location>
        <begin position="73"/>
        <end position="92"/>
    </location>
</feature>
<evidence type="ECO:0000313" key="5">
    <source>
        <dbReference type="Proteomes" id="UP000475325"/>
    </source>
</evidence>
<evidence type="ECO:0000313" key="4">
    <source>
        <dbReference type="EMBL" id="KAF3095905.1"/>
    </source>
</evidence>
<protein>
    <submittedName>
        <fullName evidence="4">Uncharacterized protein</fullName>
    </submittedName>
</protein>
<dbReference type="PROSITE" id="PS50088">
    <property type="entry name" value="ANK_REPEAT"/>
    <property type="match status" value="1"/>
</dbReference>
<dbReference type="InterPro" id="IPR039323">
    <property type="entry name" value="ANKRD_45/46/60"/>
</dbReference>
<dbReference type="Gene3D" id="1.25.40.20">
    <property type="entry name" value="Ankyrin repeat-containing domain"/>
    <property type="match status" value="1"/>
</dbReference>
<comment type="caution">
    <text evidence="4">The sequence shown here is derived from an EMBL/GenBank/DDBJ whole genome shotgun (WGS) entry which is preliminary data.</text>
</comment>
<keyword evidence="3" id="KW-0472">Membrane</keyword>
<organism evidence="4 5">
    <name type="scientific">Orbilia oligospora</name>
    <name type="common">Nematode-trapping fungus</name>
    <name type="synonym">Arthrobotrys oligospora</name>
    <dbReference type="NCBI Taxonomy" id="2813651"/>
    <lineage>
        <taxon>Eukaryota</taxon>
        <taxon>Fungi</taxon>
        <taxon>Dikarya</taxon>
        <taxon>Ascomycota</taxon>
        <taxon>Pezizomycotina</taxon>
        <taxon>Orbiliomycetes</taxon>
        <taxon>Orbiliales</taxon>
        <taxon>Orbiliaceae</taxon>
        <taxon>Orbilia</taxon>
    </lineage>
</organism>
<dbReference type="SUPFAM" id="SSF48403">
    <property type="entry name" value="Ankyrin repeat"/>
    <property type="match status" value="1"/>
</dbReference>
<dbReference type="InterPro" id="IPR002110">
    <property type="entry name" value="Ankyrin_rpt"/>
</dbReference>
<keyword evidence="1" id="KW-0040">ANK repeat</keyword>
<accession>A0A7C8J9S8</accession>
<dbReference type="PROSITE" id="PS50297">
    <property type="entry name" value="ANK_REP_REGION"/>
    <property type="match status" value="1"/>
</dbReference>
<keyword evidence="3" id="KW-1133">Transmembrane helix</keyword>
<name>A0A7C8J9S8_ORBOL</name>
<dbReference type="PANTHER" id="PTHR22677">
    <property type="entry name" value="ANKYRIN REPEAT DOMAIN-CONTAINING PROTEIN 60"/>
    <property type="match status" value="1"/>
</dbReference>
<dbReference type="EMBL" id="WIQW01000039">
    <property type="protein sequence ID" value="KAF3095905.1"/>
    <property type="molecule type" value="Genomic_DNA"/>
</dbReference>
<dbReference type="SMART" id="SM00248">
    <property type="entry name" value="ANK"/>
    <property type="match status" value="3"/>
</dbReference>
<feature type="region of interest" description="Disordered" evidence="2">
    <location>
        <begin position="1"/>
        <end position="61"/>
    </location>
</feature>
<evidence type="ECO:0000256" key="3">
    <source>
        <dbReference type="SAM" id="Phobius"/>
    </source>
</evidence>
<feature type="repeat" description="ANK" evidence="1">
    <location>
        <begin position="131"/>
        <end position="163"/>
    </location>
</feature>
<dbReference type="PANTHER" id="PTHR22677:SF4">
    <property type="entry name" value="USHER SYNDROME TYPE-1G PROTEIN-LIKE PROTEIN"/>
    <property type="match status" value="1"/>
</dbReference>
<feature type="transmembrane region" description="Helical" evidence="3">
    <location>
        <begin position="517"/>
        <end position="539"/>
    </location>
</feature>
<keyword evidence="3" id="KW-0812">Transmembrane</keyword>
<evidence type="ECO:0000256" key="2">
    <source>
        <dbReference type="SAM" id="MobiDB-lite"/>
    </source>
</evidence>
<reference evidence="4 5" key="1">
    <citation type="submission" date="2019-06" db="EMBL/GenBank/DDBJ databases">
        <authorList>
            <person name="Palmer J.M."/>
        </authorList>
    </citation>
    <scope>NUCLEOTIDE SEQUENCE [LARGE SCALE GENOMIC DNA]</scope>
    <source>
        <strain evidence="4 5">TWF102</strain>
    </source>
</reference>
<dbReference type="Pfam" id="PF12796">
    <property type="entry name" value="Ank_2"/>
    <property type="match status" value="2"/>
</dbReference>
<proteinExistence type="predicted"/>
<dbReference type="AlphaFoldDB" id="A0A7C8J9S8"/>
<feature type="compositionally biased region" description="Polar residues" evidence="2">
    <location>
        <begin position="26"/>
        <end position="40"/>
    </location>
</feature>
<dbReference type="Proteomes" id="UP000475325">
    <property type="component" value="Unassembled WGS sequence"/>
</dbReference>
<sequence>MTREDPVPEYTEGGSLEDDLRRIAGASNNTTATTQDSITFTPPPPSNNIPEPEINSGDPDTDELIRRLIREDAEEEAEEEAGAQRRTSASGPIPHANIVQTFFDAIENENSELISAFIDGGFVKVDTKNSRGVTPLVAAVRANHVRIVQQLVDYGADVNEMTVESDPSRPYYRRYRHGHLIPNPYEYLMRTPLMAAAENGHLPLVKLFVEVFHAKDDIVPPDGMIALRLAAKNGHREIVDYLPSRRTGGMQRWQFKNRNSVRRARIILIDIYWFLRIVVYEVPRFFVWSLPKHVIVLPVKRSAVYLWKHKKDIADGIKDGIVATGRGIAKYAKKAAVGTIKGIKAFPAGTVRVVKATARGIVTGVKATWKFFTVDFPKFLVRFIKATLKFIKDAAIGLKNAIVSTAKALKKFTIWLVKSIWKLITVTIPKLISVTFKWIWNAVKYVSRGIAGFFVRLASAVHTLITKMVNWVSGITWKDVLNGFLETLKFVFVGIPKMIVDGIIHTGKFIKKVLKTLFGWAGEVIYYIGIGIVLVVVYLPRKIFELFLELFKSIGRGLHEIAIWINPKTVG</sequence>
<dbReference type="InterPro" id="IPR036770">
    <property type="entry name" value="Ankyrin_rpt-contain_sf"/>
</dbReference>
<evidence type="ECO:0000256" key="1">
    <source>
        <dbReference type="PROSITE-ProRule" id="PRU00023"/>
    </source>
</evidence>